<dbReference type="InterPro" id="IPR023846">
    <property type="entry name" value="CHP04042_MSMEG0570"/>
</dbReference>
<dbReference type="AlphaFoldDB" id="A0A969W9X1"/>
<dbReference type="Proteomes" id="UP000653472">
    <property type="component" value="Unassembled WGS sequence"/>
</dbReference>
<accession>A0A969W9X1</accession>
<dbReference type="NCBIfam" id="TIGR04042">
    <property type="entry name" value="MSMEG_0570_fam"/>
    <property type="match status" value="1"/>
</dbReference>
<gene>
    <name evidence="1" type="ORF">G7Y82_12045</name>
</gene>
<organism evidence="1 2">
    <name type="scientific">Solimonas marina</name>
    <dbReference type="NCBI Taxonomy" id="2714601"/>
    <lineage>
        <taxon>Bacteria</taxon>
        <taxon>Pseudomonadati</taxon>
        <taxon>Pseudomonadota</taxon>
        <taxon>Gammaproteobacteria</taxon>
        <taxon>Nevskiales</taxon>
        <taxon>Nevskiaceae</taxon>
        <taxon>Solimonas</taxon>
    </lineage>
</organism>
<proteinExistence type="predicted"/>
<evidence type="ECO:0000313" key="1">
    <source>
        <dbReference type="EMBL" id="NKF23052.1"/>
    </source>
</evidence>
<comment type="caution">
    <text evidence="1">The sequence shown here is derived from an EMBL/GenBank/DDBJ whole genome shotgun (WGS) entry which is preliminary data.</text>
</comment>
<name>A0A969W9X1_9GAMM</name>
<evidence type="ECO:0000313" key="2">
    <source>
        <dbReference type="Proteomes" id="UP000653472"/>
    </source>
</evidence>
<reference evidence="1" key="1">
    <citation type="submission" date="2020-03" db="EMBL/GenBank/DDBJ databases">
        <title>Solimonas marina sp. nov., isolated from deep seawater of the Pacific Ocean.</title>
        <authorList>
            <person name="Liu X."/>
            <person name="Lai Q."/>
            <person name="Sun F."/>
            <person name="Gai Y."/>
            <person name="Li G."/>
            <person name="Shao Z."/>
        </authorList>
    </citation>
    <scope>NUCLEOTIDE SEQUENCE</scope>
    <source>
        <strain evidence="1">C16B3</strain>
    </source>
</reference>
<dbReference type="RefSeq" id="WP_168148379.1">
    <property type="nucleotide sequence ID" value="NZ_JAAVXB010000006.1"/>
</dbReference>
<dbReference type="EMBL" id="JAAVXB010000006">
    <property type="protein sequence ID" value="NKF23052.1"/>
    <property type="molecule type" value="Genomic_DNA"/>
</dbReference>
<sequence length="95" mass="10782">MPEVRFVVRWPDAQRERCYSPSSTVRDFFTPGIAYPLAEFVTRSRNALTLASERVRQRYGYACSSAAEQLAQIEQTAARFAGQQDAQVTVEAFEE</sequence>
<protein>
    <submittedName>
        <fullName evidence="1">MSMEG_0570 family nitrogen starvation response protein</fullName>
    </submittedName>
</protein>
<keyword evidence="2" id="KW-1185">Reference proteome</keyword>